<dbReference type="EMBL" id="ML769611">
    <property type="protein sequence ID" value="KAE9391874.1"/>
    <property type="molecule type" value="Genomic_DNA"/>
</dbReference>
<feature type="compositionally biased region" description="Basic residues" evidence="1">
    <location>
        <begin position="224"/>
        <end position="236"/>
    </location>
</feature>
<dbReference type="AlphaFoldDB" id="A0A6A4H3B9"/>
<dbReference type="OrthoDB" id="3078589at2759"/>
<sequence>MTLKLEPASNVVTAQGALLDFWAHTDVYKIHSCFEVGNVVVPKEEWLEEQRKISNEVRVTFLKQQKLGHEYTRFQLSEDGHMYHPGMLSLSPTSYGIDPNDQDKTYEVVCKVLADFGIDGKTYFKNLYRRTLDNDSEKQPRDWYRKLPCVVRFSLPTQYIFIDQIPALEIGYCAPCGAAYMKQQGTLVGSGGMSCPVCRRVIYFIAMDWLFGGDNGGREDARKAGKLRKNIRRRERKAAEKAQQIQSA</sequence>
<evidence type="ECO:0000313" key="3">
    <source>
        <dbReference type="Proteomes" id="UP000799118"/>
    </source>
</evidence>
<gene>
    <name evidence="2" type="ORF">BT96DRAFT_1000933</name>
</gene>
<name>A0A6A4H3B9_9AGAR</name>
<organism evidence="2 3">
    <name type="scientific">Gymnopus androsaceus JB14</name>
    <dbReference type="NCBI Taxonomy" id="1447944"/>
    <lineage>
        <taxon>Eukaryota</taxon>
        <taxon>Fungi</taxon>
        <taxon>Dikarya</taxon>
        <taxon>Basidiomycota</taxon>
        <taxon>Agaricomycotina</taxon>
        <taxon>Agaricomycetes</taxon>
        <taxon>Agaricomycetidae</taxon>
        <taxon>Agaricales</taxon>
        <taxon>Marasmiineae</taxon>
        <taxon>Omphalotaceae</taxon>
        <taxon>Gymnopus</taxon>
    </lineage>
</organism>
<evidence type="ECO:0000313" key="2">
    <source>
        <dbReference type="EMBL" id="KAE9391874.1"/>
    </source>
</evidence>
<accession>A0A6A4H3B9</accession>
<dbReference type="Proteomes" id="UP000799118">
    <property type="component" value="Unassembled WGS sequence"/>
</dbReference>
<protein>
    <submittedName>
        <fullName evidence="2">Uncharacterized protein</fullName>
    </submittedName>
</protein>
<proteinExistence type="predicted"/>
<evidence type="ECO:0000256" key="1">
    <source>
        <dbReference type="SAM" id="MobiDB-lite"/>
    </source>
</evidence>
<reference evidence="2" key="1">
    <citation type="journal article" date="2019" name="Environ. Microbiol.">
        <title>Fungal ecological strategies reflected in gene transcription - a case study of two litter decomposers.</title>
        <authorList>
            <person name="Barbi F."/>
            <person name="Kohler A."/>
            <person name="Barry K."/>
            <person name="Baskaran P."/>
            <person name="Daum C."/>
            <person name="Fauchery L."/>
            <person name="Ihrmark K."/>
            <person name="Kuo A."/>
            <person name="LaButti K."/>
            <person name="Lipzen A."/>
            <person name="Morin E."/>
            <person name="Grigoriev I.V."/>
            <person name="Henrissat B."/>
            <person name="Lindahl B."/>
            <person name="Martin F."/>
        </authorList>
    </citation>
    <scope>NUCLEOTIDE SEQUENCE</scope>
    <source>
        <strain evidence="2">JB14</strain>
    </source>
</reference>
<keyword evidence="3" id="KW-1185">Reference proteome</keyword>
<feature type="region of interest" description="Disordered" evidence="1">
    <location>
        <begin position="220"/>
        <end position="248"/>
    </location>
</feature>